<dbReference type="InterPro" id="IPR011016">
    <property type="entry name" value="Znf_RING-CH"/>
</dbReference>
<dbReference type="EMBL" id="JABWAD010000025">
    <property type="protein sequence ID" value="KAF6070504.1"/>
    <property type="molecule type" value="Genomic_DNA"/>
</dbReference>
<keyword evidence="13" id="KW-0805">Transcription regulation</keyword>
<dbReference type="PANTHER" id="PTHR13145">
    <property type="entry name" value="SSM4 PROTEIN"/>
    <property type="match status" value="1"/>
</dbReference>
<dbReference type="GO" id="GO:0046982">
    <property type="term" value="F:protein heterodimerization activity"/>
    <property type="evidence" value="ECO:0007669"/>
    <property type="project" value="InterPro"/>
</dbReference>
<feature type="transmembrane region" description="Helical" evidence="18">
    <location>
        <begin position="535"/>
        <end position="556"/>
    </location>
</feature>
<dbReference type="Pfam" id="PF02269">
    <property type="entry name" value="TFIID-18kDa"/>
    <property type="match status" value="1"/>
</dbReference>
<dbReference type="PANTHER" id="PTHR13145:SF0">
    <property type="entry name" value="E3 UBIQUITIN-PROTEIN LIGASE MARCHF6"/>
    <property type="match status" value="1"/>
</dbReference>
<feature type="compositionally biased region" description="Acidic residues" evidence="17">
    <location>
        <begin position="472"/>
        <end position="491"/>
    </location>
</feature>
<dbReference type="InterPro" id="IPR013083">
    <property type="entry name" value="Znf_RING/FYVE/PHD"/>
</dbReference>
<dbReference type="Proteomes" id="UP000536275">
    <property type="component" value="Unassembled WGS sequence"/>
</dbReference>
<dbReference type="GO" id="GO:0005789">
    <property type="term" value="C:endoplasmic reticulum membrane"/>
    <property type="evidence" value="ECO:0007669"/>
    <property type="project" value="TreeGrafter"/>
</dbReference>
<feature type="transmembrane region" description="Helical" evidence="18">
    <location>
        <begin position="235"/>
        <end position="256"/>
    </location>
</feature>
<evidence type="ECO:0000256" key="8">
    <source>
        <dbReference type="ARBA" id="ARBA00022723"/>
    </source>
</evidence>
<evidence type="ECO:0000256" key="2">
    <source>
        <dbReference type="ARBA" id="ARBA00004123"/>
    </source>
</evidence>
<evidence type="ECO:0000256" key="15">
    <source>
        <dbReference type="ARBA" id="ARBA00023163"/>
    </source>
</evidence>
<evidence type="ECO:0000256" key="14">
    <source>
        <dbReference type="ARBA" id="ARBA00023136"/>
    </source>
</evidence>
<dbReference type="GO" id="GO:0006366">
    <property type="term" value="P:transcription by RNA polymerase II"/>
    <property type="evidence" value="ECO:0007669"/>
    <property type="project" value="InterPro"/>
</dbReference>
<dbReference type="EC" id="2.3.2.27" evidence="5"/>
<comment type="catalytic activity">
    <reaction evidence="1">
        <text>S-ubiquitinyl-[E2 ubiquitin-conjugating enzyme]-L-cysteine + [acceptor protein]-L-lysine = [E2 ubiquitin-conjugating enzyme]-L-cysteine + N(6)-ubiquitinyl-[acceptor protein]-L-lysine.</text>
        <dbReference type="EC" id="2.3.2.27"/>
    </reaction>
</comment>
<dbReference type="SUPFAM" id="SSF57850">
    <property type="entry name" value="RING/U-box"/>
    <property type="match status" value="1"/>
</dbReference>
<evidence type="ECO:0000256" key="7">
    <source>
        <dbReference type="ARBA" id="ARBA00022692"/>
    </source>
</evidence>
<dbReference type="GO" id="GO:0036503">
    <property type="term" value="P:ERAD pathway"/>
    <property type="evidence" value="ECO:0007669"/>
    <property type="project" value="TreeGrafter"/>
</dbReference>
<keyword evidence="11" id="KW-0862">Zinc</keyword>
<proteinExistence type="predicted"/>
<evidence type="ECO:0000313" key="21">
    <source>
        <dbReference type="Proteomes" id="UP000536275"/>
    </source>
</evidence>
<feature type="region of interest" description="Disordered" evidence="17">
    <location>
        <begin position="116"/>
        <end position="145"/>
    </location>
</feature>
<evidence type="ECO:0000256" key="1">
    <source>
        <dbReference type="ARBA" id="ARBA00000900"/>
    </source>
</evidence>
<dbReference type="Gene3D" id="1.10.20.10">
    <property type="entry name" value="Histone, subunit A"/>
    <property type="match status" value="1"/>
</dbReference>
<keyword evidence="16" id="KW-0539">Nucleus</keyword>
<dbReference type="GO" id="GO:0005634">
    <property type="term" value="C:nucleus"/>
    <property type="evidence" value="ECO:0007669"/>
    <property type="project" value="UniProtKB-SubCell"/>
</dbReference>
<feature type="transmembrane region" description="Helical" evidence="18">
    <location>
        <begin position="311"/>
        <end position="335"/>
    </location>
</feature>
<evidence type="ECO:0000256" key="13">
    <source>
        <dbReference type="ARBA" id="ARBA00023015"/>
    </source>
</evidence>
<evidence type="ECO:0000313" key="20">
    <source>
        <dbReference type="EMBL" id="KAF6070504.1"/>
    </source>
</evidence>
<protein>
    <recommendedName>
        <fullName evidence="5">RING-type E3 ubiquitin transferase</fullName>
        <ecNumber evidence="5">2.3.2.27</ecNumber>
    </recommendedName>
</protein>
<dbReference type="SMART" id="SM00744">
    <property type="entry name" value="RINGv"/>
    <property type="match status" value="1"/>
</dbReference>
<feature type="transmembrane region" description="Helical" evidence="18">
    <location>
        <begin position="1102"/>
        <end position="1119"/>
    </location>
</feature>
<keyword evidence="12 18" id="KW-1133">Transmembrane helix</keyword>
<evidence type="ECO:0000256" key="16">
    <source>
        <dbReference type="ARBA" id="ARBA00023242"/>
    </source>
</evidence>
<feature type="transmembrane region" description="Helical" evidence="18">
    <location>
        <begin position="727"/>
        <end position="745"/>
    </location>
</feature>
<feature type="transmembrane region" description="Helical" evidence="18">
    <location>
        <begin position="656"/>
        <end position="677"/>
    </location>
</feature>
<feature type="transmembrane region" description="Helical" evidence="18">
    <location>
        <begin position="618"/>
        <end position="636"/>
    </location>
</feature>
<keyword evidence="7 18" id="KW-0812">Transmembrane</keyword>
<keyword evidence="10" id="KW-0833">Ubl conjugation pathway</keyword>
<comment type="caution">
    <text evidence="20">The sequence shown here is derived from an EMBL/GenBank/DDBJ whole genome shotgun (WGS) entry which is preliminary data.</text>
</comment>
<feature type="transmembrane region" description="Helical" evidence="18">
    <location>
        <begin position="1217"/>
        <end position="1234"/>
    </location>
</feature>
<dbReference type="PROSITE" id="PS51292">
    <property type="entry name" value="ZF_RING_CH"/>
    <property type="match status" value="1"/>
</dbReference>
<evidence type="ECO:0000256" key="4">
    <source>
        <dbReference type="ARBA" id="ARBA00004906"/>
    </source>
</evidence>
<dbReference type="InterPro" id="IPR009072">
    <property type="entry name" value="Histone-fold"/>
</dbReference>
<comment type="subcellular location">
    <subcellularLocation>
        <location evidence="3">Membrane</location>
        <topology evidence="3">Multi-pass membrane protein</topology>
    </subcellularLocation>
    <subcellularLocation>
        <location evidence="2">Nucleus</location>
    </subcellularLocation>
</comment>
<feature type="region of interest" description="Disordered" evidence="17">
    <location>
        <begin position="465"/>
        <end position="491"/>
    </location>
</feature>
<evidence type="ECO:0000256" key="6">
    <source>
        <dbReference type="ARBA" id="ARBA00022679"/>
    </source>
</evidence>
<sequence length="1265" mass="144254">MSSTKHPPLPSVTNQKRKRKRQRLFAKDIENLLYAMGDRPVSTEATVNALEDVLVEYISQISYSMVNFAKSQNRTRVKLNDLAFTLRNDPMKLARFRYILEQSYKIEKAKKMFDDDKYDNKNHEDDDDDDDEEDEDNHENGRNMKDKSNHTCRICRGEATSSQPLYHPCKCRGSIKYIHQDCLMEWLKHSNKSTEKCDICNSPYKFKIIYDPAMPQYIPLDLIWKKFLQITSSTVFKSISISLYILCIVIQVPLFWKFSGRVYTWAIDGTLPLVNQKFVDALLFGEFDINTYLADKSQTPLQLSLMKLKKFFGYTYFSGVRYLFVAIVANIALFIEREWVVRDEGYLKMLHKKIGKEHRAKLVDMLQNALQGLRTDGNNGDEAAAANLQRLETLATAINDLQNEDRDMNVAARGEAALRRAIDQNQLFGNEQQPILNQFENGIGQHDALPTHNFDAPENLMNGVFNGRNDIGSDDEEDEEQQEEEEDDEEAAVEEDVDVAAAAAAAAAGAAGADGGVVGEFLEAFGVTLTLSTPIYLMFLCNCIVAVYLFLIYLIPHMLGNTIVSITTFLFKLINVTLISYISKHIPFPTYIYEFASSYITSLGTFNPNKGVTLIERIFILGLGYGLICTTIYRLMKFLVSGPKPISGTLRKAFKVLFEISSTAKVFLIFAIEIFFFPVYCGWLLDFCAAPLFVPQFIQTAENGGKVVTFLASSYFEMMQLPYLRVLLYWASGTLYMLFFALYIGMVRSTILRPGVLFFIRCPDDPNTRLIHDALVKPLSLQLSRIYLTAKVYSAFIIFGIGGVTWGLRYLVTPKDKDYNVFLPIQTPSYFTYLLLAIIVPTLVDSQATVTKYVRQYWERAFEISSHKLRLSHFIVGKPISSERGYVIYRNIWLQLFGSNVQPDYTQPVTRKEALAKFKQDPNAVAFFVPDGNYVRAPANDTISRKFVKKLFVAVSKDDRLLQEVKETPKRSVYRPPNFKLRCFALILMLWIFAIIIILPVLLFAVVLGRPILRANSIIIDQLPHINIDELTNMDWRLTDLASIAIGLAVELQALIYYDKNFAADAPNNAGGNEIQQADPVRGMLLQGNLLNQAFNRLPAPVLYTLPSSMLWIMWILTVHKLCVDQPIRYMTGNLHVEFLLNFKTLLIHFLVSFWTILPALVYVTRRIPVEGQTAWQTLKRCGIIPCLLNFSMVHIPAFIVLYSLKVLDKANISVSFYIWPVLFICFALVKLITESAKLYTNINNQVKQEKYVKGRAIENVEDDD</sequence>
<dbReference type="SUPFAM" id="SSF47113">
    <property type="entry name" value="Histone-fold"/>
    <property type="match status" value="1"/>
</dbReference>
<evidence type="ECO:0000256" key="9">
    <source>
        <dbReference type="ARBA" id="ARBA00022771"/>
    </source>
</evidence>
<feature type="transmembrane region" description="Helical" evidence="18">
    <location>
        <begin position="792"/>
        <end position="810"/>
    </location>
</feature>
<evidence type="ECO:0000256" key="18">
    <source>
        <dbReference type="SAM" id="Phobius"/>
    </source>
</evidence>
<gene>
    <name evidence="20" type="ORF">FOB64_002170</name>
</gene>
<feature type="transmembrane region" description="Helical" evidence="18">
    <location>
        <begin position="562"/>
        <end position="581"/>
    </location>
</feature>
<keyword evidence="15" id="KW-0804">Transcription</keyword>
<evidence type="ECO:0000256" key="10">
    <source>
        <dbReference type="ARBA" id="ARBA00022786"/>
    </source>
</evidence>
<keyword evidence="6" id="KW-0808">Transferase</keyword>
<evidence type="ECO:0000259" key="19">
    <source>
        <dbReference type="PROSITE" id="PS51292"/>
    </source>
</evidence>
<dbReference type="Gene3D" id="3.30.40.10">
    <property type="entry name" value="Zinc/RING finger domain, C3HC4 (zinc finger)"/>
    <property type="match status" value="1"/>
</dbReference>
<accession>A0A8H6C3A6</accession>
<evidence type="ECO:0000256" key="12">
    <source>
        <dbReference type="ARBA" id="ARBA00022989"/>
    </source>
</evidence>
<reference evidence="20 21" key="1">
    <citation type="submission" date="2020-03" db="EMBL/GenBank/DDBJ databases">
        <title>FDA dAtabase for Regulatory Grade micrObial Sequences (FDA-ARGOS): Supporting development and validation of Infectious Disease Dx tests.</title>
        <authorList>
            <person name="Campos J."/>
            <person name="Goldberg B."/>
            <person name="Tallon L."/>
            <person name="Sadzewicz L."/>
            <person name="Vavikolanu K."/>
            <person name="Mehta A."/>
            <person name="Aluvathingal J."/>
            <person name="Nadendla S."/>
            <person name="Nandy P."/>
            <person name="Geyer C."/>
            <person name="Yan Y."/>
            <person name="Sichtig H."/>
        </authorList>
    </citation>
    <scope>NUCLEOTIDE SEQUENCE [LARGE SCALE GENOMIC DNA]</scope>
    <source>
        <strain evidence="20 21">FDAARGOS_656</strain>
    </source>
</reference>
<keyword evidence="14 18" id="KW-0472">Membrane</keyword>
<feature type="compositionally biased region" description="Acidic residues" evidence="17">
    <location>
        <begin position="125"/>
        <end position="137"/>
    </location>
</feature>
<feature type="transmembrane region" description="Helical" evidence="18">
    <location>
        <begin position="1139"/>
        <end position="1164"/>
    </location>
</feature>
<keyword evidence="8" id="KW-0479">Metal-binding</keyword>
<dbReference type="GO" id="GO:0008270">
    <property type="term" value="F:zinc ion binding"/>
    <property type="evidence" value="ECO:0007669"/>
    <property type="project" value="UniProtKB-KW"/>
</dbReference>
<dbReference type="AlphaFoldDB" id="A0A8H6C3A6"/>
<dbReference type="Pfam" id="PF12906">
    <property type="entry name" value="RINGv"/>
    <property type="match status" value="1"/>
</dbReference>
<feature type="domain" description="RING-CH-type" evidence="19">
    <location>
        <begin position="144"/>
        <end position="207"/>
    </location>
</feature>
<dbReference type="GO" id="GO:0061630">
    <property type="term" value="F:ubiquitin protein ligase activity"/>
    <property type="evidence" value="ECO:0007669"/>
    <property type="project" value="UniProtKB-EC"/>
</dbReference>
<comment type="pathway">
    <text evidence="4">Protein modification; protein ubiquitination.</text>
</comment>
<evidence type="ECO:0000256" key="17">
    <source>
        <dbReference type="SAM" id="MobiDB-lite"/>
    </source>
</evidence>
<feature type="transmembrane region" description="Helical" evidence="18">
    <location>
        <begin position="984"/>
        <end position="1008"/>
    </location>
</feature>
<feature type="transmembrane region" description="Helical" evidence="18">
    <location>
        <begin position="830"/>
        <end position="850"/>
    </location>
</feature>
<feature type="region of interest" description="Disordered" evidence="17">
    <location>
        <begin position="1"/>
        <end position="20"/>
    </location>
</feature>
<dbReference type="InterPro" id="IPR003195">
    <property type="entry name" value="TFIID_TAF13"/>
</dbReference>
<evidence type="ECO:0000256" key="5">
    <source>
        <dbReference type="ARBA" id="ARBA00012483"/>
    </source>
</evidence>
<evidence type="ECO:0000256" key="3">
    <source>
        <dbReference type="ARBA" id="ARBA00004141"/>
    </source>
</evidence>
<feature type="transmembrane region" description="Helical" evidence="18">
    <location>
        <begin position="1184"/>
        <end position="1205"/>
    </location>
</feature>
<evidence type="ECO:0000256" key="11">
    <source>
        <dbReference type="ARBA" id="ARBA00022833"/>
    </source>
</evidence>
<dbReference type="CDD" id="cd16702">
    <property type="entry name" value="RING_CH-C4HC3_MARCH6"/>
    <property type="match status" value="1"/>
</dbReference>
<keyword evidence="9" id="KW-0863">Zinc-finger</keyword>
<organism evidence="20 21">
    <name type="scientific">Candida albicans</name>
    <name type="common">Yeast</name>
    <dbReference type="NCBI Taxonomy" id="5476"/>
    <lineage>
        <taxon>Eukaryota</taxon>
        <taxon>Fungi</taxon>
        <taxon>Dikarya</taxon>
        <taxon>Ascomycota</taxon>
        <taxon>Saccharomycotina</taxon>
        <taxon>Pichiomycetes</taxon>
        <taxon>Debaryomycetaceae</taxon>
        <taxon>Candida/Lodderomyces clade</taxon>
        <taxon>Candida</taxon>
    </lineage>
</organism>
<name>A0A8H6C3A6_CANAX</name>
<dbReference type="FunFam" id="3.30.40.10:FF:000287">
    <property type="entry name" value="RING finger membrane protein"/>
    <property type="match status" value="1"/>
</dbReference>